<keyword evidence="3" id="KW-1185">Reference proteome</keyword>
<sequence length="176" mass="20170">MMMLHRKSHFPSHFHFLAKVNSHPIKSFIICQQYRPISIPIPISISNYTPKAKLPFRSLTTSSPYHIKKSIKMDSNPNSETVIAIGQLCSTSNIEQNLLTCQKLAQEASEQGAKALFLPEATDYITTPGCPHLPRPRPPNIHIPLRTRSPKHRQIAYPRYQRRDSRAEPRRHKSSQ</sequence>
<comment type="caution">
    <text evidence="2">The sequence shown here is derived from an EMBL/GenBank/DDBJ whole genome shotgun (WGS) entry which is preliminary data.</text>
</comment>
<dbReference type="SUPFAM" id="SSF56317">
    <property type="entry name" value="Carbon-nitrogen hydrolase"/>
    <property type="match status" value="1"/>
</dbReference>
<proteinExistence type="predicted"/>
<feature type="compositionally biased region" description="Pro residues" evidence="1">
    <location>
        <begin position="131"/>
        <end position="141"/>
    </location>
</feature>
<evidence type="ECO:0000313" key="2">
    <source>
        <dbReference type="EMBL" id="CAD6447630.1"/>
    </source>
</evidence>
<organism evidence="2 3">
    <name type="scientific">Sclerotinia trifoliorum</name>
    <dbReference type="NCBI Taxonomy" id="28548"/>
    <lineage>
        <taxon>Eukaryota</taxon>
        <taxon>Fungi</taxon>
        <taxon>Dikarya</taxon>
        <taxon>Ascomycota</taxon>
        <taxon>Pezizomycotina</taxon>
        <taxon>Leotiomycetes</taxon>
        <taxon>Helotiales</taxon>
        <taxon>Sclerotiniaceae</taxon>
        <taxon>Sclerotinia</taxon>
    </lineage>
</organism>
<protein>
    <submittedName>
        <fullName evidence="2">F6744649-b106-4c95-a689-1b3e3d2dea6c</fullName>
    </submittedName>
</protein>
<feature type="region of interest" description="Disordered" evidence="1">
    <location>
        <begin position="129"/>
        <end position="176"/>
    </location>
</feature>
<evidence type="ECO:0000256" key="1">
    <source>
        <dbReference type="SAM" id="MobiDB-lite"/>
    </source>
</evidence>
<reference evidence="2" key="1">
    <citation type="submission" date="2020-10" db="EMBL/GenBank/DDBJ databases">
        <authorList>
            <person name="Kusch S."/>
        </authorList>
    </citation>
    <scope>NUCLEOTIDE SEQUENCE</scope>
    <source>
        <strain evidence="2">SwB9</strain>
    </source>
</reference>
<dbReference type="EMBL" id="CAJHIA010000029">
    <property type="protein sequence ID" value="CAD6447630.1"/>
    <property type="molecule type" value="Genomic_DNA"/>
</dbReference>
<gene>
    <name evidence="2" type="ORF">SCLTRI_LOCUS7422</name>
</gene>
<name>A0A8H2ZVA7_9HELO</name>
<dbReference type="Gene3D" id="3.60.110.10">
    <property type="entry name" value="Carbon-nitrogen hydrolase"/>
    <property type="match status" value="1"/>
</dbReference>
<accession>A0A8H2ZVA7</accession>
<dbReference type="AlphaFoldDB" id="A0A8H2ZVA7"/>
<dbReference type="InterPro" id="IPR036526">
    <property type="entry name" value="C-N_Hydrolase_sf"/>
</dbReference>
<dbReference type="OrthoDB" id="10250282at2759"/>
<dbReference type="Proteomes" id="UP000624404">
    <property type="component" value="Unassembled WGS sequence"/>
</dbReference>
<evidence type="ECO:0000313" key="3">
    <source>
        <dbReference type="Proteomes" id="UP000624404"/>
    </source>
</evidence>